<reference evidence="2 3" key="1">
    <citation type="journal article" date="2018" name="Syst. Appl. Microbiol.">
        <title>Ereboglobus luteus gen. nov. sp. nov. from cockroach guts, and new insights into the oxygen relationship of the genera Opitutus and Didymococcus (Verrucomicrobia: Opitutaceae).</title>
        <authorList>
            <person name="Tegtmeier D."/>
            <person name="Belitz A."/>
            <person name="Radek R."/>
            <person name="Heimerl T."/>
            <person name="Brune A."/>
        </authorList>
    </citation>
    <scope>NUCLEOTIDE SEQUENCE [LARGE SCALE GENOMIC DNA]</scope>
    <source>
        <strain evidence="2 3">Ho45</strain>
    </source>
</reference>
<dbReference type="EMBL" id="CP023004">
    <property type="protein sequence ID" value="AWI10096.1"/>
    <property type="molecule type" value="Genomic_DNA"/>
</dbReference>
<evidence type="ECO:0000313" key="2">
    <source>
        <dbReference type="EMBL" id="AWI10096.1"/>
    </source>
</evidence>
<keyword evidence="3" id="KW-1185">Reference proteome</keyword>
<feature type="region of interest" description="Disordered" evidence="1">
    <location>
        <begin position="138"/>
        <end position="159"/>
    </location>
</feature>
<protein>
    <submittedName>
        <fullName evidence="2">Uncharacterized protein</fullName>
    </submittedName>
</protein>
<feature type="region of interest" description="Disordered" evidence="1">
    <location>
        <begin position="85"/>
        <end position="107"/>
    </location>
</feature>
<sequence length="317" mass="33049">MIFPRVQVLAVCAVLVMALTPLPDNEGPKQANAQPQPAPSNAGKELQAMAPAPVPQTGLNAGADDSALAPDRIGGLSIVHPSVNEYAPTPRDRVTPTPTNNVAHQLPGSAAYSPNWLVDGMAQLEADEKRQKEFEARFGRREDGSARDALNEKSERDRDIETNLENRNAVAANDPLVQYLQKWADASPAAAGIAAAAQNAVSGDTPPNAGGVVNAADAGAGDAPSNMSPRAAGGADLAAMMGQPMLEATGPSIVLPPPPPVAPAETTFQGVGDQPSAPVVTGIPEHAALKIKPIEKDTEPTRPIVNDKKYFPQLQRF</sequence>
<dbReference type="AlphaFoldDB" id="A0A2U8E5J1"/>
<evidence type="ECO:0000313" key="3">
    <source>
        <dbReference type="Proteomes" id="UP000244896"/>
    </source>
</evidence>
<gene>
    <name evidence="2" type="ORF">CKA38_13265</name>
</gene>
<dbReference type="KEGG" id="elut:CKA38_13265"/>
<accession>A0A2U8E5J1</accession>
<evidence type="ECO:0000256" key="1">
    <source>
        <dbReference type="SAM" id="MobiDB-lite"/>
    </source>
</evidence>
<feature type="region of interest" description="Disordered" evidence="1">
    <location>
        <begin position="26"/>
        <end position="46"/>
    </location>
</feature>
<dbReference type="Proteomes" id="UP000244896">
    <property type="component" value="Chromosome"/>
</dbReference>
<organism evidence="2 3">
    <name type="scientific">Ereboglobus luteus</name>
    <dbReference type="NCBI Taxonomy" id="1796921"/>
    <lineage>
        <taxon>Bacteria</taxon>
        <taxon>Pseudomonadati</taxon>
        <taxon>Verrucomicrobiota</taxon>
        <taxon>Opitutia</taxon>
        <taxon>Opitutales</taxon>
        <taxon>Opitutaceae</taxon>
        <taxon>Ereboglobus</taxon>
    </lineage>
</organism>
<proteinExistence type="predicted"/>
<name>A0A2U8E5J1_9BACT</name>